<feature type="transmembrane region" description="Helical" evidence="1">
    <location>
        <begin position="190"/>
        <end position="211"/>
    </location>
</feature>
<feature type="transmembrane region" description="Helical" evidence="1">
    <location>
        <begin position="159"/>
        <end position="178"/>
    </location>
</feature>
<dbReference type="Proteomes" id="UP000278162">
    <property type="component" value="Unassembled WGS sequence"/>
</dbReference>
<evidence type="ECO:0000313" key="4">
    <source>
        <dbReference type="Proteomes" id="UP000050437"/>
    </source>
</evidence>
<feature type="transmembrane region" description="Helical" evidence="1">
    <location>
        <begin position="26"/>
        <end position="47"/>
    </location>
</feature>
<reference evidence="3 5" key="2">
    <citation type="submission" date="2018-10" db="EMBL/GenBank/DDBJ databases">
        <title>An outbreak of IMP-63 producing strain in France.</title>
        <authorList>
            <person name="Bour M."/>
            <person name="Liapis E."/>
            <person name="Plesiat P."/>
        </authorList>
    </citation>
    <scope>NUCLEOTIDE SEQUENCE [LARGE SCALE GENOMIC DNA]</scope>
    <source>
        <strain evidence="3 5">12917</strain>
    </source>
</reference>
<evidence type="ECO:0000313" key="3">
    <source>
        <dbReference type="EMBL" id="RNF81126.1"/>
    </source>
</evidence>
<evidence type="ECO:0000256" key="1">
    <source>
        <dbReference type="SAM" id="Phobius"/>
    </source>
</evidence>
<accession>A0A0P7DEL6</accession>
<sequence length="213" mass="22709">MKTDDLISMLAAGEPAMDRLAMAKRFALALLVGGVAAVVLMALYFGVRPDLAEVARTPVFWAKLALPGSLALGSLWLSTRLARPGVEGGAAWASLCLPIIVVWLAAIAALWQAPTEARMPMLLGISWKECPFNIAMLSVPGFISVFWALRGLAPTRLRLAGAGGGLLAGSTATLAYCLHCPEMEVPFWGVWYLSGMLLPALFGAIVGPYLLRW</sequence>
<evidence type="ECO:0000313" key="2">
    <source>
        <dbReference type="EMBL" id="KPM68401.1"/>
    </source>
</evidence>
<keyword evidence="1" id="KW-0472">Membrane</keyword>
<organism evidence="2 4">
    <name type="scientific">Pseudomonas putida</name>
    <name type="common">Arthrobacter siderocapsulatus</name>
    <dbReference type="NCBI Taxonomy" id="303"/>
    <lineage>
        <taxon>Bacteria</taxon>
        <taxon>Pseudomonadati</taxon>
        <taxon>Pseudomonadota</taxon>
        <taxon>Gammaproteobacteria</taxon>
        <taxon>Pseudomonadales</taxon>
        <taxon>Pseudomonadaceae</taxon>
        <taxon>Pseudomonas</taxon>
    </lineage>
</organism>
<name>A0A0P7DEL6_PSEPU</name>
<proteinExistence type="predicted"/>
<gene>
    <name evidence="3" type="ORF">EFK07_27480</name>
    <name evidence="2" type="ORF">HB13667_02080</name>
</gene>
<comment type="caution">
    <text evidence="2">The sequence shown here is derived from an EMBL/GenBank/DDBJ whole genome shotgun (WGS) entry which is preliminary data.</text>
</comment>
<dbReference type="Pfam" id="PF06532">
    <property type="entry name" value="NrsF"/>
    <property type="match status" value="1"/>
</dbReference>
<dbReference type="EMBL" id="RJAI01000086">
    <property type="protein sequence ID" value="RNF81126.1"/>
    <property type="molecule type" value="Genomic_DNA"/>
</dbReference>
<keyword evidence="1" id="KW-1133">Transmembrane helix</keyword>
<dbReference type="AlphaFoldDB" id="A0A0P7DEL6"/>
<keyword evidence="1" id="KW-0812">Transmembrane</keyword>
<protein>
    <submittedName>
        <fullName evidence="3">DUF1109 domain-containing protein</fullName>
    </submittedName>
</protein>
<feature type="transmembrane region" description="Helical" evidence="1">
    <location>
        <begin position="89"/>
        <end position="111"/>
    </location>
</feature>
<feature type="transmembrane region" description="Helical" evidence="1">
    <location>
        <begin position="131"/>
        <end position="152"/>
    </location>
</feature>
<dbReference type="Proteomes" id="UP000050437">
    <property type="component" value="Unassembled WGS sequence"/>
</dbReference>
<feature type="transmembrane region" description="Helical" evidence="1">
    <location>
        <begin position="59"/>
        <end position="77"/>
    </location>
</feature>
<dbReference type="InterPro" id="IPR009495">
    <property type="entry name" value="NrsF"/>
</dbReference>
<evidence type="ECO:0000313" key="5">
    <source>
        <dbReference type="Proteomes" id="UP000278162"/>
    </source>
</evidence>
<reference evidence="2 4" key="1">
    <citation type="submission" date="2015-10" db="EMBL/GenBank/DDBJ databases">
        <title>Pseudomonas putida clinical strains.</title>
        <authorList>
            <person name="Molina L."/>
            <person name="Udaondo Z."/>
        </authorList>
    </citation>
    <scope>NUCLEOTIDE SEQUENCE [LARGE SCALE GENOMIC DNA]</scope>
    <source>
        <strain evidence="2 4">HB13667</strain>
    </source>
</reference>
<dbReference type="RefSeq" id="WP_021703084.1">
    <property type="nucleotide sequence ID" value="NZ_BKWG01000070.1"/>
</dbReference>
<dbReference type="EMBL" id="LKKS01000017">
    <property type="protein sequence ID" value="KPM68401.1"/>
    <property type="molecule type" value="Genomic_DNA"/>
</dbReference>